<sequence length="515" mass="59836">MISFAKKIFNSKKSVLQISLSVFKIAKTIKVLVVYCLLISTQCTANNFDFTPNLQKAYSEIFKLKIHSGRELLAKEAPNNPFKIYLEDYADMVELLNSENQKAYQKFLDKEDERLELIEESEKKSPYNRFLRAEIKLHWALIKIRFGHEIKASYNVIQAYRLLEENQQLFPNFLPNQKSLGCLHVLIGSVPENQKWISNLIGLRGNIQQGLQELQKASKDNIWGLEAKFCTIFIQAYVLKFDSKQNEEMLQLLENQPDNLNISLLLIAISLKDNRTEQAIELLKKSPQDSVYLYFPILELYKAETQLFKENYSQAIASYLTYLRNFKGKTFVKDTYYKLFICHWLLGDEKKGKLYLLKINGAGSIVAESDKAAQKFYENFIKNGVLPNKTLLKLRLLFDAGNFEEGKKELAKLSEKSFLNAVEQAEFNYRAGRIFQKLNQLEKAIGFFKRAITLTEENDWYFAPTSALQLGYIYQKNGDKEKAKRYFEKSLAYKRHEYKTSIDNKARAALTEMGY</sequence>
<dbReference type="Proteomes" id="UP000837932">
    <property type="component" value="Unassembled WGS sequence"/>
</dbReference>
<proteinExistence type="predicted"/>
<dbReference type="InterPro" id="IPR011990">
    <property type="entry name" value="TPR-like_helical_dom_sf"/>
</dbReference>
<gene>
    <name evidence="2" type="ORF">EMA8858_01874</name>
</gene>
<dbReference type="InterPro" id="IPR019734">
    <property type="entry name" value="TPR_rpt"/>
</dbReference>
<dbReference type="SMART" id="SM00028">
    <property type="entry name" value="TPR"/>
    <property type="match status" value="2"/>
</dbReference>
<dbReference type="PANTHER" id="PTHR31859:SF1">
    <property type="entry name" value="TETRATRICOPEPTIDE REPEAT PROTEIN 39C"/>
    <property type="match status" value="1"/>
</dbReference>
<dbReference type="PROSITE" id="PS50005">
    <property type="entry name" value="TPR"/>
    <property type="match status" value="2"/>
</dbReference>
<dbReference type="Pfam" id="PF13181">
    <property type="entry name" value="TPR_8"/>
    <property type="match status" value="2"/>
</dbReference>
<keyword evidence="1" id="KW-0802">TPR repeat</keyword>
<evidence type="ECO:0000256" key="1">
    <source>
        <dbReference type="PROSITE-ProRule" id="PRU00339"/>
    </source>
</evidence>
<evidence type="ECO:0008006" key="4">
    <source>
        <dbReference type="Google" id="ProtNLM"/>
    </source>
</evidence>
<evidence type="ECO:0000313" key="3">
    <source>
        <dbReference type="Proteomes" id="UP000837932"/>
    </source>
</evidence>
<reference evidence="2" key="1">
    <citation type="submission" date="2021-12" db="EMBL/GenBank/DDBJ databases">
        <authorList>
            <person name="Rodrigo-Torres L."/>
            <person name="Arahal R. D."/>
            <person name="Lucena T."/>
        </authorList>
    </citation>
    <scope>NUCLEOTIDE SEQUENCE</scope>
    <source>
        <strain evidence="2">CECT 8858</strain>
    </source>
</reference>
<organism evidence="2 3">
    <name type="scientific">Emticicia aquatica</name>
    <dbReference type="NCBI Taxonomy" id="1681835"/>
    <lineage>
        <taxon>Bacteria</taxon>
        <taxon>Pseudomonadati</taxon>
        <taxon>Bacteroidota</taxon>
        <taxon>Cytophagia</taxon>
        <taxon>Cytophagales</taxon>
        <taxon>Leadbetterellaceae</taxon>
        <taxon>Emticicia</taxon>
    </lineage>
</organism>
<comment type="caution">
    <text evidence="2">The sequence shown here is derived from an EMBL/GenBank/DDBJ whole genome shotgun (WGS) entry which is preliminary data.</text>
</comment>
<dbReference type="PANTHER" id="PTHR31859">
    <property type="entry name" value="TETRATRICOPEPTIDE REPEAT PROTEIN 39 FAMILY MEMBER"/>
    <property type="match status" value="1"/>
</dbReference>
<dbReference type="InterPro" id="IPR019412">
    <property type="entry name" value="IML2/TPR_39"/>
</dbReference>
<dbReference type="EMBL" id="CAKLPY010000001">
    <property type="protein sequence ID" value="CAH0995749.1"/>
    <property type="molecule type" value="Genomic_DNA"/>
</dbReference>
<feature type="repeat" description="TPR" evidence="1">
    <location>
        <begin position="425"/>
        <end position="458"/>
    </location>
</feature>
<dbReference type="SUPFAM" id="SSF48452">
    <property type="entry name" value="TPR-like"/>
    <property type="match status" value="1"/>
</dbReference>
<feature type="repeat" description="TPR" evidence="1">
    <location>
        <begin position="464"/>
        <end position="497"/>
    </location>
</feature>
<name>A0ABN8EVX6_9BACT</name>
<accession>A0ABN8EVX6</accession>
<keyword evidence="3" id="KW-1185">Reference proteome</keyword>
<evidence type="ECO:0000313" key="2">
    <source>
        <dbReference type="EMBL" id="CAH0995749.1"/>
    </source>
</evidence>
<protein>
    <recommendedName>
        <fullName evidence="4">Tetratricopeptide repeat protein</fullName>
    </recommendedName>
</protein>
<dbReference type="Gene3D" id="1.25.40.10">
    <property type="entry name" value="Tetratricopeptide repeat domain"/>
    <property type="match status" value="2"/>
</dbReference>